<evidence type="ECO:0000313" key="3">
    <source>
        <dbReference type="Proteomes" id="UP000094819"/>
    </source>
</evidence>
<dbReference type="RefSeq" id="XP_019030867.1">
    <property type="nucleotide sequence ID" value="XM_019177286.1"/>
</dbReference>
<evidence type="ECO:0000256" key="1">
    <source>
        <dbReference type="SAM" id="MobiDB-lite"/>
    </source>
</evidence>
<organism evidence="2 3">
    <name type="scientific">Cryptococcus wingfieldii CBS 7118</name>
    <dbReference type="NCBI Taxonomy" id="1295528"/>
    <lineage>
        <taxon>Eukaryota</taxon>
        <taxon>Fungi</taxon>
        <taxon>Dikarya</taxon>
        <taxon>Basidiomycota</taxon>
        <taxon>Agaricomycotina</taxon>
        <taxon>Tremellomycetes</taxon>
        <taxon>Tremellales</taxon>
        <taxon>Cryptococcaceae</taxon>
        <taxon>Cryptococcus</taxon>
    </lineage>
</organism>
<keyword evidence="3" id="KW-1185">Reference proteome</keyword>
<reference evidence="2 3" key="1">
    <citation type="submission" date="2016-06" db="EMBL/GenBank/DDBJ databases">
        <title>Evolution of pathogenesis and genome organization in the Tremellales.</title>
        <authorList>
            <person name="Cuomo C."/>
            <person name="Litvintseva A."/>
            <person name="Heitman J."/>
            <person name="Chen Y."/>
            <person name="Sun S."/>
            <person name="Springer D."/>
            <person name="Dromer F."/>
            <person name="Young S."/>
            <person name="Zeng Q."/>
            <person name="Chapman S."/>
            <person name="Gujja S."/>
            <person name="Saif S."/>
            <person name="Birren B."/>
        </authorList>
    </citation>
    <scope>NUCLEOTIDE SEQUENCE [LARGE SCALE GENOMIC DNA]</scope>
    <source>
        <strain evidence="2 3">CBS 7118</strain>
    </source>
</reference>
<dbReference type="EMBL" id="AWGH01000015">
    <property type="protein sequence ID" value="ODN94336.1"/>
    <property type="molecule type" value="Genomic_DNA"/>
</dbReference>
<evidence type="ECO:0000313" key="2">
    <source>
        <dbReference type="EMBL" id="ODN94336.1"/>
    </source>
</evidence>
<accession>A0A1E3J2J3</accession>
<proteinExistence type="predicted"/>
<dbReference type="GeneID" id="30194406"/>
<feature type="region of interest" description="Disordered" evidence="1">
    <location>
        <begin position="39"/>
        <end position="66"/>
    </location>
</feature>
<comment type="caution">
    <text evidence="2">The sequence shown here is derived from an EMBL/GenBank/DDBJ whole genome shotgun (WGS) entry which is preliminary data.</text>
</comment>
<name>A0A1E3J2J3_9TREE</name>
<dbReference type="Proteomes" id="UP000094819">
    <property type="component" value="Unassembled WGS sequence"/>
</dbReference>
<dbReference type="AlphaFoldDB" id="A0A1E3J2J3"/>
<gene>
    <name evidence="2" type="ORF">L198_05193</name>
</gene>
<protein>
    <submittedName>
        <fullName evidence="2">Uncharacterized protein</fullName>
    </submittedName>
</protein>
<sequence length="124" mass="13620">MNGPTNFSDLVKNIRSVNDPPVMAPYASVFTPEPVPNKDLNPLAVSHPNRKLQAPKTGEKITRSSTPVRRAGALFAPVQYNPPNPHINFRIGKCPELGNVKGLFTDGRQLMAFHSSDFHSLMAE</sequence>